<feature type="domain" description="AAA-ATPase-like" evidence="1">
    <location>
        <begin position="11"/>
        <end position="116"/>
    </location>
</feature>
<dbReference type="PANTHER" id="PTHR34825:SF1">
    <property type="entry name" value="AAA-ATPASE-LIKE DOMAIN-CONTAINING PROTEIN"/>
    <property type="match status" value="1"/>
</dbReference>
<organism evidence="2 3">
    <name type="scientific">Treponema saccharophilum DSM 2985</name>
    <dbReference type="NCBI Taxonomy" id="907348"/>
    <lineage>
        <taxon>Bacteria</taxon>
        <taxon>Pseudomonadati</taxon>
        <taxon>Spirochaetota</taxon>
        <taxon>Spirochaetia</taxon>
        <taxon>Spirochaetales</taxon>
        <taxon>Treponemataceae</taxon>
        <taxon>Treponema</taxon>
    </lineage>
</organism>
<dbReference type="PATRIC" id="fig|907348.3.peg.883"/>
<dbReference type="EMBL" id="AGRW01000040">
    <property type="protein sequence ID" value="EIC02381.1"/>
    <property type="molecule type" value="Genomic_DNA"/>
</dbReference>
<comment type="caution">
    <text evidence="2">The sequence shown here is derived from an EMBL/GenBank/DDBJ whole genome shotgun (WGS) entry which is preliminary data.</text>
</comment>
<evidence type="ECO:0000259" key="1">
    <source>
        <dbReference type="Pfam" id="PF09820"/>
    </source>
</evidence>
<sequence length="157" mass="17439">MGINLKPNDENFNEIANQEIFVDKTMMIGVLNKIMKSPSKYACFSRPRRFGKTIAGNILSAYFSKGADSRGLFAPYKISKDACFESSLNALNVMKIDMNNEFQNERNKGEVPDKLQDRIVAEFAVQFPDIAFGGRVSVGNCILAACARKGERFAVPV</sequence>
<evidence type="ECO:0000313" key="3">
    <source>
        <dbReference type="Proteomes" id="UP000003571"/>
    </source>
</evidence>
<dbReference type="eggNOG" id="COG1672">
    <property type="taxonomic scope" value="Bacteria"/>
</dbReference>
<accession>H7EJ67</accession>
<gene>
    <name evidence="2" type="ORF">TresaDRAFT_1828</name>
</gene>
<dbReference type="InterPro" id="IPR018631">
    <property type="entry name" value="AAA-ATPase-like_dom"/>
</dbReference>
<dbReference type="STRING" id="907348.TresaDRAFT_1828"/>
<reference evidence="2 3" key="1">
    <citation type="submission" date="2011-09" db="EMBL/GenBank/DDBJ databases">
        <title>The draft genome of Treponema saccharophilum DSM 2985.</title>
        <authorList>
            <consortium name="US DOE Joint Genome Institute (JGI-PGF)"/>
            <person name="Lucas S."/>
            <person name="Copeland A."/>
            <person name="Lapidus A."/>
            <person name="Glavina del Rio T."/>
            <person name="Dalin E."/>
            <person name="Tice H."/>
            <person name="Bruce D."/>
            <person name="Goodwin L."/>
            <person name="Pitluck S."/>
            <person name="Peters L."/>
            <person name="Kyrpides N."/>
            <person name="Mavromatis K."/>
            <person name="Ivanova N."/>
            <person name="Markowitz V."/>
            <person name="Cheng J.-F."/>
            <person name="Hugenholtz P."/>
            <person name="Woyke T."/>
            <person name="Wu D."/>
            <person name="Gronow S."/>
            <person name="Wellnitz S."/>
            <person name="Brambilla E."/>
            <person name="Klenk H.-P."/>
            <person name="Eisen J.A."/>
        </authorList>
    </citation>
    <scope>NUCLEOTIDE SEQUENCE [LARGE SCALE GENOMIC DNA]</scope>
    <source>
        <strain evidence="2 3">DSM 2985</strain>
    </source>
</reference>
<dbReference type="Pfam" id="PF09820">
    <property type="entry name" value="AAA-ATPase_like"/>
    <property type="match status" value="1"/>
</dbReference>
<proteinExistence type="predicted"/>
<name>H7EJ67_9SPIR</name>
<evidence type="ECO:0000313" key="2">
    <source>
        <dbReference type="EMBL" id="EIC02381.1"/>
    </source>
</evidence>
<protein>
    <recommendedName>
        <fullName evidence="1">AAA-ATPase-like domain-containing protein</fullName>
    </recommendedName>
</protein>
<dbReference type="OrthoDB" id="362582at2"/>
<dbReference type="RefSeq" id="WP_002703218.1">
    <property type="nucleotide sequence ID" value="NZ_AGRW01000040.1"/>
</dbReference>
<dbReference type="PANTHER" id="PTHR34825">
    <property type="entry name" value="CONSERVED PROTEIN, WITH A WEAK D-GALACTARATE DEHYDRATASE/ALTRONATE HYDROLASE DOMAIN"/>
    <property type="match status" value="1"/>
</dbReference>
<keyword evidence="3" id="KW-1185">Reference proteome</keyword>
<dbReference type="AlphaFoldDB" id="H7EJ67"/>
<dbReference type="Proteomes" id="UP000003571">
    <property type="component" value="Unassembled WGS sequence"/>
</dbReference>